<evidence type="ECO:0000313" key="3">
    <source>
        <dbReference type="Proteomes" id="UP001152888"/>
    </source>
</evidence>
<keyword evidence="3" id="KW-1185">Reference proteome</keyword>
<gene>
    <name evidence="2" type="ORF">ACAOBT_LOCUS7728</name>
</gene>
<dbReference type="AlphaFoldDB" id="A0A9P0K7M0"/>
<reference evidence="2" key="1">
    <citation type="submission" date="2022-03" db="EMBL/GenBank/DDBJ databases">
        <authorList>
            <person name="Sayadi A."/>
        </authorList>
    </citation>
    <scope>NUCLEOTIDE SEQUENCE</scope>
</reference>
<dbReference type="EMBL" id="CAKOFQ010006751">
    <property type="protein sequence ID" value="CAH1968220.1"/>
    <property type="molecule type" value="Genomic_DNA"/>
</dbReference>
<dbReference type="SUPFAM" id="SSF53448">
    <property type="entry name" value="Nucleotide-diphospho-sugar transferases"/>
    <property type="match status" value="1"/>
</dbReference>
<dbReference type="Pfam" id="PF00535">
    <property type="entry name" value="Glycos_transf_2"/>
    <property type="match status" value="1"/>
</dbReference>
<dbReference type="InterPro" id="IPR001173">
    <property type="entry name" value="Glyco_trans_2-like"/>
</dbReference>
<organism evidence="2 3">
    <name type="scientific">Acanthoscelides obtectus</name>
    <name type="common">Bean weevil</name>
    <name type="synonym">Bruchus obtectus</name>
    <dbReference type="NCBI Taxonomy" id="200917"/>
    <lineage>
        <taxon>Eukaryota</taxon>
        <taxon>Metazoa</taxon>
        <taxon>Ecdysozoa</taxon>
        <taxon>Arthropoda</taxon>
        <taxon>Hexapoda</taxon>
        <taxon>Insecta</taxon>
        <taxon>Pterygota</taxon>
        <taxon>Neoptera</taxon>
        <taxon>Endopterygota</taxon>
        <taxon>Coleoptera</taxon>
        <taxon>Polyphaga</taxon>
        <taxon>Cucujiformia</taxon>
        <taxon>Chrysomeloidea</taxon>
        <taxon>Chrysomelidae</taxon>
        <taxon>Bruchinae</taxon>
        <taxon>Bruchini</taxon>
        <taxon>Acanthoscelides</taxon>
    </lineage>
</organism>
<dbReference type="OrthoDB" id="206708at2759"/>
<dbReference type="Gene3D" id="3.90.550.10">
    <property type="entry name" value="Spore Coat Polysaccharide Biosynthesis Protein SpsA, Chain A"/>
    <property type="match status" value="1"/>
</dbReference>
<sequence>MNDNTPSVSIIIPIHNGENWMKRCFEGILEQTALNQLTIEICICNDSSTDGTLHKLSEWKDIFKSMGIPLKIFNNVSTTPGGVGFSKNKAISISRGQYLCFQDIDDVMLPGRILMQYEMALKHGSSAIIGCKFKRDPENSTSRYTKWANSLSPKQLELQVFTSHGPTVIMPTWFCEREVYNRVGGFFESKKGTPEDLVFFYKHLDLGGKILRVDEVLLIYTYHPNQTSFSIHEDTIWNLRVERLERVILSSWTKFTIWNAGKQGRKLYHSLSEENKSKVIALCDVDRNKIGQKYVPYDPLERKSGKEIDILHFKDANPPFVICMKLDLTEGVFENNLRELNLKEGIDYVMFS</sequence>
<name>A0A9P0K7M0_ACAOB</name>
<dbReference type="InterPro" id="IPR029044">
    <property type="entry name" value="Nucleotide-diphossugar_trans"/>
</dbReference>
<evidence type="ECO:0000313" key="2">
    <source>
        <dbReference type="EMBL" id="CAH1968220.1"/>
    </source>
</evidence>
<evidence type="ECO:0000259" key="1">
    <source>
        <dbReference type="Pfam" id="PF00535"/>
    </source>
</evidence>
<dbReference type="PANTHER" id="PTHR22916">
    <property type="entry name" value="GLYCOSYLTRANSFERASE"/>
    <property type="match status" value="1"/>
</dbReference>
<proteinExistence type="predicted"/>
<feature type="domain" description="Glycosyltransferase 2-like" evidence="1">
    <location>
        <begin position="9"/>
        <end position="183"/>
    </location>
</feature>
<dbReference type="GO" id="GO:0016758">
    <property type="term" value="F:hexosyltransferase activity"/>
    <property type="evidence" value="ECO:0007669"/>
    <property type="project" value="UniProtKB-ARBA"/>
</dbReference>
<dbReference type="PANTHER" id="PTHR22916:SF3">
    <property type="entry name" value="UDP-GLCNAC:BETAGAL BETA-1,3-N-ACETYLGLUCOSAMINYLTRANSFERASE-LIKE PROTEIN 1"/>
    <property type="match status" value="1"/>
</dbReference>
<accession>A0A9P0K7M0</accession>
<dbReference type="Proteomes" id="UP001152888">
    <property type="component" value="Unassembled WGS sequence"/>
</dbReference>
<protein>
    <recommendedName>
        <fullName evidence="1">Glycosyltransferase 2-like domain-containing protein</fullName>
    </recommendedName>
</protein>
<comment type="caution">
    <text evidence="2">The sequence shown here is derived from an EMBL/GenBank/DDBJ whole genome shotgun (WGS) entry which is preliminary data.</text>
</comment>